<keyword evidence="7" id="KW-1185">Reference proteome</keyword>
<reference evidence="6 7" key="1">
    <citation type="journal article" date="2014" name="BMC Genomics">
        <title>Oil accumulation mechanisms of the oleaginous microalga Chlorella protothecoides revealed through its genome, transcriptomes, and proteomes.</title>
        <authorList>
            <person name="Gao C."/>
            <person name="Wang Y."/>
            <person name="Shen Y."/>
            <person name="Yan D."/>
            <person name="He X."/>
            <person name="Dai J."/>
            <person name="Wu Q."/>
        </authorList>
    </citation>
    <scope>NUCLEOTIDE SEQUENCE [LARGE SCALE GENOMIC DNA]</scope>
    <source>
        <strain evidence="6 7">0710</strain>
    </source>
</reference>
<dbReference type="Pfam" id="PF04048">
    <property type="entry name" value="Sec8_N"/>
    <property type="match status" value="1"/>
</dbReference>
<accession>A0A087SFR8</accession>
<dbReference type="PANTHER" id="PTHR14146:SF0">
    <property type="entry name" value="EXOCYST COMPLEX COMPONENT 4"/>
    <property type="match status" value="1"/>
</dbReference>
<evidence type="ECO:0000256" key="3">
    <source>
        <dbReference type="RuleBase" id="RU367079"/>
    </source>
</evidence>
<dbReference type="RefSeq" id="XP_011397460.1">
    <property type="nucleotide sequence ID" value="XM_011399158.1"/>
</dbReference>
<keyword evidence="1 3" id="KW-0813">Transport</keyword>
<dbReference type="GO" id="GO:0015031">
    <property type="term" value="P:protein transport"/>
    <property type="evidence" value="ECO:0007669"/>
    <property type="project" value="UniProtKB-KW"/>
</dbReference>
<feature type="region of interest" description="Disordered" evidence="4">
    <location>
        <begin position="230"/>
        <end position="261"/>
    </location>
</feature>
<dbReference type="AlphaFoldDB" id="A0A087SFR8"/>
<organism evidence="6 7">
    <name type="scientific">Auxenochlorella protothecoides</name>
    <name type="common">Green microalga</name>
    <name type="synonym">Chlorella protothecoides</name>
    <dbReference type="NCBI Taxonomy" id="3075"/>
    <lineage>
        <taxon>Eukaryota</taxon>
        <taxon>Viridiplantae</taxon>
        <taxon>Chlorophyta</taxon>
        <taxon>core chlorophytes</taxon>
        <taxon>Trebouxiophyceae</taxon>
        <taxon>Chlorellales</taxon>
        <taxon>Chlorellaceae</taxon>
        <taxon>Auxenochlorella</taxon>
    </lineage>
</organism>
<protein>
    <recommendedName>
        <fullName evidence="3">Exocyst complex component Sec8</fullName>
    </recommendedName>
</protein>
<dbReference type="GO" id="GO:0090522">
    <property type="term" value="P:vesicle tethering involved in exocytosis"/>
    <property type="evidence" value="ECO:0007669"/>
    <property type="project" value="UniProtKB-UniRule"/>
</dbReference>
<evidence type="ECO:0000313" key="6">
    <source>
        <dbReference type="EMBL" id="KFM24572.1"/>
    </source>
</evidence>
<evidence type="ECO:0000256" key="4">
    <source>
        <dbReference type="SAM" id="MobiDB-lite"/>
    </source>
</evidence>
<dbReference type="GO" id="GO:0006612">
    <property type="term" value="P:protein targeting to membrane"/>
    <property type="evidence" value="ECO:0007669"/>
    <property type="project" value="UniProtKB-UniRule"/>
</dbReference>
<comment type="similarity">
    <text evidence="3">Belongs to the SEC8 family.</text>
</comment>
<evidence type="ECO:0000259" key="5">
    <source>
        <dbReference type="Pfam" id="PF04048"/>
    </source>
</evidence>
<evidence type="ECO:0000256" key="1">
    <source>
        <dbReference type="ARBA" id="ARBA00022448"/>
    </source>
</evidence>
<gene>
    <name evidence="6" type="ORF">F751_2290</name>
</gene>
<dbReference type="EMBL" id="KL662109">
    <property type="protein sequence ID" value="KFM24572.1"/>
    <property type="molecule type" value="Genomic_DNA"/>
</dbReference>
<dbReference type="GeneID" id="23613681"/>
<dbReference type="GO" id="GO:0000145">
    <property type="term" value="C:exocyst"/>
    <property type="evidence" value="ECO:0007669"/>
    <property type="project" value="UniProtKB-UniRule"/>
</dbReference>
<proteinExistence type="inferred from homology"/>
<dbReference type="OrthoDB" id="272977at2759"/>
<sequence>MVGRGDVIRRAAVDWDAVDAELQGIPSSFKEPRFDSVKHVLSLLSDERAEQELARLRAQSAAVDALVTDVVDTYYAGFNRAIQNYSHILKLFSDARVQLSTLRQTLGTSLQQFDIRLAHVHSLWQRHMLAAETLRLLGDVEAVLAAALVGAPGGSGGRHGQALRAAASLRPVHELLRLLRGVEGAEDLLEAAGREPSLLERDQWLDLLLSTRGGEDADLAERLGDRLAARPAGIRPEAPGGQVAASSSQRAMGRGRYPAMD</sequence>
<dbReference type="InterPro" id="IPR007191">
    <property type="entry name" value="Sec8_exocyst_N"/>
</dbReference>
<dbReference type="GO" id="GO:0006904">
    <property type="term" value="P:vesicle docking involved in exocytosis"/>
    <property type="evidence" value="ECO:0007669"/>
    <property type="project" value="InterPro"/>
</dbReference>
<dbReference type="STRING" id="3075.A0A087SFR8"/>
<dbReference type="Proteomes" id="UP000028924">
    <property type="component" value="Unassembled WGS sequence"/>
</dbReference>
<evidence type="ECO:0000256" key="2">
    <source>
        <dbReference type="ARBA" id="ARBA00022483"/>
    </source>
</evidence>
<dbReference type="KEGG" id="apro:F751_2290"/>
<keyword evidence="2 3" id="KW-0268">Exocytosis</keyword>
<name>A0A087SFR8_AUXPR</name>
<keyword evidence="3" id="KW-0653">Protein transport</keyword>
<feature type="domain" description="Exocyst complex component Sec8 N-terminal" evidence="5">
    <location>
        <begin position="34"/>
        <end position="144"/>
    </location>
</feature>
<dbReference type="InterPro" id="IPR039682">
    <property type="entry name" value="Sec8/EXOC4"/>
</dbReference>
<dbReference type="GO" id="GO:0006893">
    <property type="term" value="P:Golgi to plasma membrane transport"/>
    <property type="evidence" value="ECO:0007669"/>
    <property type="project" value="TreeGrafter"/>
</dbReference>
<comment type="function">
    <text evidence="3">Component of the exocyst complex involved in the docking of exocytic vesicles with fusion sites on the plasma membrane.</text>
</comment>
<evidence type="ECO:0000313" key="7">
    <source>
        <dbReference type="Proteomes" id="UP000028924"/>
    </source>
</evidence>
<dbReference type="PANTHER" id="PTHR14146">
    <property type="entry name" value="EXOCYST COMPLEX COMPONENT 4"/>
    <property type="match status" value="1"/>
</dbReference>